<evidence type="ECO:0000256" key="1">
    <source>
        <dbReference type="ARBA" id="ARBA00001946"/>
    </source>
</evidence>
<reference evidence="5 6" key="1">
    <citation type="submission" date="2013-04" db="EMBL/GenBank/DDBJ databases">
        <title>The Genome Sequence of Sutterella wadsworthensis HGA0223.</title>
        <authorList>
            <consortium name="The Broad Institute Genomics Platform"/>
            <person name="Earl A."/>
            <person name="Ward D."/>
            <person name="Feldgarden M."/>
            <person name="Gevers D."/>
            <person name="Schmidt T.M."/>
            <person name="Dover J."/>
            <person name="Dai D."/>
            <person name="Walker B."/>
            <person name="Young S."/>
            <person name="Zeng Q."/>
            <person name="Gargeya S."/>
            <person name="Fitzgerald M."/>
            <person name="Haas B."/>
            <person name="Abouelleil A."/>
            <person name="Allen A.W."/>
            <person name="Alvarado L."/>
            <person name="Arachchi H.M."/>
            <person name="Berlin A.M."/>
            <person name="Chapman S.B."/>
            <person name="Gainer-Dewar J."/>
            <person name="Goldberg J."/>
            <person name="Griggs A."/>
            <person name="Gujja S."/>
            <person name="Hansen M."/>
            <person name="Howarth C."/>
            <person name="Imamovic A."/>
            <person name="Ireland A."/>
            <person name="Larimer J."/>
            <person name="McCowan C."/>
            <person name="Murphy C."/>
            <person name="Pearson M."/>
            <person name="Poon T.W."/>
            <person name="Priest M."/>
            <person name="Roberts A."/>
            <person name="Saif S."/>
            <person name="Shea T."/>
            <person name="Sisk P."/>
            <person name="Sykes S."/>
            <person name="Wortman J."/>
            <person name="Nusbaum C."/>
            <person name="Birren B."/>
        </authorList>
    </citation>
    <scope>NUCLEOTIDE SEQUENCE [LARGE SCALE GENOMIC DNA]</scope>
    <source>
        <strain evidence="5 6">HGA0223</strain>
    </source>
</reference>
<dbReference type="Pfam" id="PF00702">
    <property type="entry name" value="Hydrolase"/>
    <property type="match status" value="1"/>
</dbReference>
<evidence type="ECO:0000256" key="4">
    <source>
        <dbReference type="ARBA" id="ARBA00022842"/>
    </source>
</evidence>
<keyword evidence="4" id="KW-0460">Magnesium</keyword>
<evidence type="ECO:0000256" key="3">
    <source>
        <dbReference type="ARBA" id="ARBA00022723"/>
    </source>
</evidence>
<dbReference type="InterPro" id="IPR036412">
    <property type="entry name" value="HAD-like_sf"/>
</dbReference>
<dbReference type="SFLD" id="SFLDG01129">
    <property type="entry name" value="C1.5:_HAD__Beta-PGM__Phosphata"/>
    <property type="match status" value="1"/>
</dbReference>
<dbReference type="STRING" id="1203554.HMPREF1476_00685"/>
<keyword evidence="6" id="KW-1185">Reference proteome</keyword>
<evidence type="ECO:0000313" key="6">
    <source>
        <dbReference type="Proteomes" id="UP000014400"/>
    </source>
</evidence>
<dbReference type="InterPro" id="IPR023198">
    <property type="entry name" value="PGP-like_dom2"/>
</dbReference>
<dbReference type="PANTHER" id="PTHR46193">
    <property type="entry name" value="6-PHOSPHOGLUCONATE PHOSPHATASE"/>
    <property type="match status" value="1"/>
</dbReference>
<dbReference type="EMBL" id="ATCF01000012">
    <property type="protein sequence ID" value="EPD99881.1"/>
    <property type="molecule type" value="Genomic_DNA"/>
</dbReference>
<dbReference type="PANTHER" id="PTHR46193:SF10">
    <property type="entry name" value="6-PHOSPHOGLUCONATE PHOSPHATASE"/>
    <property type="match status" value="1"/>
</dbReference>
<comment type="caution">
    <text evidence="5">The sequence shown here is derived from an EMBL/GenBank/DDBJ whole genome shotgun (WGS) entry which is preliminary data.</text>
</comment>
<proteinExistence type="inferred from homology"/>
<name>S3BHI1_9BURK</name>
<keyword evidence="5" id="KW-0378">Hydrolase</keyword>
<dbReference type="NCBIfam" id="TIGR01509">
    <property type="entry name" value="HAD-SF-IA-v3"/>
    <property type="match status" value="1"/>
</dbReference>
<dbReference type="InterPro" id="IPR051600">
    <property type="entry name" value="Beta-PGM-like"/>
</dbReference>
<dbReference type="Gene3D" id="3.40.50.1000">
    <property type="entry name" value="HAD superfamily/HAD-like"/>
    <property type="match status" value="1"/>
</dbReference>
<evidence type="ECO:0000313" key="5">
    <source>
        <dbReference type="EMBL" id="EPD99881.1"/>
    </source>
</evidence>
<protein>
    <submittedName>
        <fullName evidence="5">HAD hydrolase, family IA</fullName>
    </submittedName>
</protein>
<dbReference type="Gene3D" id="1.10.150.240">
    <property type="entry name" value="Putative phosphatase, domain 2"/>
    <property type="match status" value="1"/>
</dbReference>
<dbReference type="GO" id="GO:0046872">
    <property type="term" value="F:metal ion binding"/>
    <property type="evidence" value="ECO:0007669"/>
    <property type="project" value="UniProtKB-KW"/>
</dbReference>
<dbReference type="InterPro" id="IPR023214">
    <property type="entry name" value="HAD_sf"/>
</dbReference>
<dbReference type="eggNOG" id="COG0637">
    <property type="taxonomic scope" value="Bacteria"/>
</dbReference>
<comment type="similarity">
    <text evidence="2">Belongs to the HAD-like hydrolase superfamily. CbbY/CbbZ/Gph/YieH family.</text>
</comment>
<dbReference type="GO" id="GO:0016787">
    <property type="term" value="F:hydrolase activity"/>
    <property type="evidence" value="ECO:0007669"/>
    <property type="project" value="UniProtKB-KW"/>
</dbReference>
<dbReference type="PRINTS" id="PR00413">
    <property type="entry name" value="HADHALOGNASE"/>
</dbReference>
<dbReference type="SUPFAM" id="SSF56784">
    <property type="entry name" value="HAD-like"/>
    <property type="match status" value="1"/>
</dbReference>
<comment type="cofactor">
    <cofactor evidence="1">
        <name>Mg(2+)</name>
        <dbReference type="ChEBI" id="CHEBI:18420"/>
    </cofactor>
</comment>
<keyword evidence="3" id="KW-0479">Metal-binding</keyword>
<dbReference type="SFLD" id="SFLDS00003">
    <property type="entry name" value="Haloacid_Dehalogenase"/>
    <property type="match status" value="1"/>
</dbReference>
<sequence>MPALPMSWPKLLILDCDGVLVDSEPLACEADAAAVQIFGTKMLSSAQAMKRFTGKSAAYMRDVLTHEFGVKDIDGCMQKKDDILWGLYREKLHTTPGLLAALHKLREAGIALCVASNSGHQRLEHTFAVTDLRAFFGNNIFSAEDVAHGKPAPDLHLYAAARMGFKPTEALVIDDSPSGIEGASAAGIRSLGFIGTNRLGKPWETALMAAGAQDLISSFDELLLKLGLCGKFQSCTNDNTASL</sequence>
<accession>S3BHI1</accession>
<dbReference type="Proteomes" id="UP000014400">
    <property type="component" value="Unassembled WGS sequence"/>
</dbReference>
<organism evidence="5 6">
    <name type="scientific">Sutterella wadsworthensis HGA0223</name>
    <dbReference type="NCBI Taxonomy" id="1203554"/>
    <lineage>
        <taxon>Bacteria</taxon>
        <taxon>Pseudomonadati</taxon>
        <taxon>Pseudomonadota</taxon>
        <taxon>Betaproteobacteria</taxon>
        <taxon>Burkholderiales</taxon>
        <taxon>Sutterellaceae</taxon>
        <taxon>Sutterella</taxon>
    </lineage>
</organism>
<dbReference type="HOGENOM" id="CLU_045011_13_2_4"/>
<gene>
    <name evidence="5" type="ORF">HMPREF1476_00685</name>
</gene>
<dbReference type="InterPro" id="IPR006439">
    <property type="entry name" value="HAD-SF_hydro_IA"/>
</dbReference>
<dbReference type="PATRIC" id="fig|1203554.3.peg.675"/>
<evidence type="ECO:0000256" key="2">
    <source>
        <dbReference type="ARBA" id="ARBA00006171"/>
    </source>
</evidence>
<dbReference type="AlphaFoldDB" id="S3BHI1"/>